<name>A0A4R9K6W9_9LEPT</name>
<dbReference type="Pfam" id="PF00078">
    <property type="entry name" value="RVT_1"/>
    <property type="match status" value="1"/>
</dbReference>
<comment type="caution">
    <text evidence="2">The sequence shown here is derived from an EMBL/GenBank/DDBJ whole genome shotgun (WGS) entry which is preliminary data.</text>
</comment>
<dbReference type="EMBL" id="RQGF01000023">
    <property type="protein sequence ID" value="TGL62025.1"/>
    <property type="molecule type" value="Genomic_DNA"/>
</dbReference>
<dbReference type="PROSITE" id="PS50878">
    <property type="entry name" value="RT_POL"/>
    <property type="match status" value="1"/>
</dbReference>
<dbReference type="OrthoDB" id="9780724at2"/>
<protein>
    <submittedName>
        <fullName evidence="2">Orotate phosphoribosyltransferase</fullName>
    </submittedName>
</protein>
<keyword evidence="2" id="KW-0808">Transferase</keyword>
<dbReference type="GO" id="GO:0016757">
    <property type="term" value="F:glycosyltransferase activity"/>
    <property type="evidence" value="ECO:0007669"/>
    <property type="project" value="UniProtKB-KW"/>
</dbReference>
<organism evidence="2 3">
    <name type="scientific">Leptospira sarikeiensis</name>
    <dbReference type="NCBI Taxonomy" id="2484943"/>
    <lineage>
        <taxon>Bacteria</taxon>
        <taxon>Pseudomonadati</taxon>
        <taxon>Spirochaetota</taxon>
        <taxon>Spirochaetia</taxon>
        <taxon>Leptospirales</taxon>
        <taxon>Leptospiraceae</taxon>
        <taxon>Leptospira</taxon>
    </lineage>
</organism>
<evidence type="ECO:0000313" key="3">
    <source>
        <dbReference type="Proteomes" id="UP000297762"/>
    </source>
</evidence>
<sequence length="489" mass="56693">MSADTLKFYNSDFKRTLFPLNTNHLIINKMHLQLDRSIANQNGNLNHPLQFLPQSRVFANKGGRLLRRTVKLDPFAEYFIYDLIHKNRSYFISTNSKSRKIFGYNFSENKVPNTAASYSSFKKAISAFTNKYKYGMKFDISSYFNSIYQHDLVSWFSETTNAEKDTKDFGQFLRQINSGRSVDCLPQGILPCKVIGSHFLKFIDNSISLKCEGFLRFMDDFYLFGNDQQTVFDDFNLIQQLLGLKGLNINQSKTVHHIPSHIDVHLDSVKTELLQIRRKVIIVSGEEYDVSNPFQDILSHDQVEYLTTLLKNPNIEEEDAELVLVLLRDYSRNVLDYLEGIIEKFPNLIKNIFSFSRFIEDKEDYLDILINVVRNSRDITEYQLFWIAWIVEIYLSEYEKAGELVNLLLINPKSSSISKAKILEMKDNRFGLPEVREEYLRSGQSDWLGWSSAVGSQSMKKISRNHLLDYFGNGSEMNKLIAACVKSLD</sequence>
<keyword evidence="2" id="KW-0328">Glycosyltransferase</keyword>
<dbReference type="AlphaFoldDB" id="A0A4R9K6W9"/>
<feature type="domain" description="Reverse transcriptase" evidence="1">
    <location>
        <begin position="1"/>
        <end position="310"/>
    </location>
</feature>
<evidence type="ECO:0000259" key="1">
    <source>
        <dbReference type="PROSITE" id="PS50878"/>
    </source>
</evidence>
<dbReference type="Proteomes" id="UP000297762">
    <property type="component" value="Unassembled WGS sequence"/>
</dbReference>
<dbReference type="InterPro" id="IPR000477">
    <property type="entry name" value="RT_dom"/>
</dbReference>
<dbReference type="NCBIfam" id="NF041750">
    <property type="entry name" value="Drt5"/>
    <property type="match status" value="1"/>
</dbReference>
<proteinExistence type="predicted"/>
<accession>A0A4R9K6W9</accession>
<reference evidence="2" key="1">
    <citation type="journal article" date="2019" name="PLoS Negl. Trop. Dis.">
        <title>Revisiting the worldwide diversity of Leptospira species in the environment.</title>
        <authorList>
            <person name="Vincent A.T."/>
            <person name="Schiettekatte O."/>
            <person name="Bourhy P."/>
            <person name="Veyrier F.J."/>
            <person name="Picardeau M."/>
        </authorList>
    </citation>
    <scope>NUCLEOTIDE SEQUENCE [LARGE SCALE GENOMIC DNA]</scope>
    <source>
        <strain evidence="2">201702455</strain>
    </source>
</reference>
<evidence type="ECO:0000313" key="2">
    <source>
        <dbReference type="EMBL" id="TGL62025.1"/>
    </source>
</evidence>
<gene>
    <name evidence="2" type="ORF">EHQ64_09160</name>
</gene>
<keyword evidence="3" id="KW-1185">Reference proteome</keyword>
<dbReference type="RefSeq" id="WP_135649187.1">
    <property type="nucleotide sequence ID" value="NZ_RQGF01000023.1"/>
</dbReference>